<dbReference type="Gene3D" id="3.40.1180.10">
    <property type="entry name" value="Decaprenyl diphosphate synthase-like"/>
    <property type="match status" value="1"/>
</dbReference>
<comment type="caution">
    <text evidence="2">The sequence shown here is derived from an EMBL/GenBank/DDBJ whole genome shotgun (WGS) entry which is preliminary data.</text>
</comment>
<dbReference type="GO" id="GO:0016094">
    <property type="term" value="P:polyprenol biosynthetic process"/>
    <property type="evidence" value="ECO:0007669"/>
    <property type="project" value="TreeGrafter"/>
</dbReference>
<dbReference type="Pfam" id="PF01255">
    <property type="entry name" value="Prenyltransf"/>
    <property type="match status" value="1"/>
</dbReference>
<proteinExistence type="predicted"/>
<dbReference type="SUPFAM" id="SSF64005">
    <property type="entry name" value="Undecaprenyl diphosphate synthase"/>
    <property type="match status" value="1"/>
</dbReference>
<dbReference type="EMBL" id="VSSQ01091580">
    <property type="protein sequence ID" value="MPN37100.1"/>
    <property type="molecule type" value="Genomic_DNA"/>
</dbReference>
<dbReference type="PANTHER" id="PTHR10291">
    <property type="entry name" value="DEHYDRODOLICHYL DIPHOSPHATE SYNTHASE FAMILY MEMBER"/>
    <property type="match status" value="1"/>
</dbReference>
<dbReference type="PANTHER" id="PTHR10291:SF0">
    <property type="entry name" value="DEHYDRODOLICHYL DIPHOSPHATE SYNTHASE 2"/>
    <property type="match status" value="1"/>
</dbReference>
<dbReference type="InterPro" id="IPR001441">
    <property type="entry name" value="UPP_synth-like"/>
</dbReference>
<evidence type="ECO:0000256" key="1">
    <source>
        <dbReference type="ARBA" id="ARBA00022679"/>
    </source>
</evidence>
<organism evidence="2">
    <name type="scientific">bioreactor metagenome</name>
    <dbReference type="NCBI Taxonomy" id="1076179"/>
    <lineage>
        <taxon>unclassified sequences</taxon>
        <taxon>metagenomes</taxon>
        <taxon>ecological metagenomes</taxon>
    </lineage>
</organism>
<accession>A0A645HEE9</accession>
<protein>
    <submittedName>
        <fullName evidence="2">(2Z,6E)-farnesyl diphosphate synthase</fullName>
        <ecNumber evidence="2">2.5.1.68</ecNumber>
    </submittedName>
</protein>
<name>A0A645HEE9_9ZZZZ</name>
<sequence length="71" mass="8826">MLRENLYLPDVPDPDLIIRTSGELRLSNFWLWQSSYSEYYFTDKYWPDFNKEDLEEAVKDYYERERRYGKA</sequence>
<dbReference type="GO" id="GO:0033850">
    <property type="term" value="F:Z-farnesyl diphosphate synthase activity"/>
    <property type="evidence" value="ECO:0007669"/>
    <property type="project" value="UniProtKB-EC"/>
</dbReference>
<dbReference type="GO" id="GO:0045547">
    <property type="term" value="F:ditrans,polycis-polyprenyl diphosphate synthase [(2E,6E)-farnesyl diphosphate specific] activity"/>
    <property type="evidence" value="ECO:0007669"/>
    <property type="project" value="TreeGrafter"/>
</dbReference>
<evidence type="ECO:0000313" key="2">
    <source>
        <dbReference type="EMBL" id="MPN37100.1"/>
    </source>
</evidence>
<reference evidence="2" key="1">
    <citation type="submission" date="2019-08" db="EMBL/GenBank/DDBJ databases">
        <authorList>
            <person name="Kucharzyk K."/>
            <person name="Murdoch R.W."/>
            <person name="Higgins S."/>
            <person name="Loffler F."/>
        </authorList>
    </citation>
    <scope>NUCLEOTIDE SEQUENCE</scope>
</reference>
<gene>
    <name evidence="2" type="primary">uppS_62</name>
    <name evidence="2" type="ORF">SDC9_184616</name>
</gene>
<dbReference type="AlphaFoldDB" id="A0A645HEE9"/>
<dbReference type="EC" id="2.5.1.68" evidence="2"/>
<dbReference type="InterPro" id="IPR036424">
    <property type="entry name" value="UPP_synth-like_sf"/>
</dbReference>
<keyword evidence="1 2" id="KW-0808">Transferase</keyword>